<dbReference type="Gene3D" id="3.40.50.720">
    <property type="entry name" value="NAD(P)-binding Rossmann-like Domain"/>
    <property type="match status" value="2"/>
</dbReference>
<dbReference type="Pfam" id="PF01370">
    <property type="entry name" value="Epimerase"/>
    <property type="match status" value="1"/>
</dbReference>
<feature type="region of interest" description="Disordered" evidence="2">
    <location>
        <begin position="1"/>
        <end position="22"/>
    </location>
</feature>
<feature type="domain" description="NAD-dependent epimerase/dehydratase" evidence="3">
    <location>
        <begin position="25"/>
        <end position="67"/>
    </location>
</feature>
<evidence type="ECO:0000259" key="3">
    <source>
        <dbReference type="Pfam" id="PF01370"/>
    </source>
</evidence>
<dbReference type="InterPro" id="IPR050425">
    <property type="entry name" value="NAD(P)_dehydrat-like"/>
</dbReference>
<proteinExistence type="predicted"/>
<dbReference type="PANTHER" id="PTHR10366:SF628">
    <property type="entry name" value="NAD(P)-BINDING ROSSMANN-FOLD SUPERFAMILY PROTEIN"/>
    <property type="match status" value="1"/>
</dbReference>
<keyword evidence="5" id="KW-1185">Reference proteome</keyword>
<evidence type="ECO:0000313" key="5">
    <source>
        <dbReference type="Proteomes" id="UP000636709"/>
    </source>
</evidence>
<evidence type="ECO:0000313" key="4">
    <source>
        <dbReference type="EMBL" id="KAF8760520.1"/>
    </source>
</evidence>
<dbReference type="Proteomes" id="UP000636709">
    <property type="component" value="Unassembled WGS sequence"/>
</dbReference>
<evidence type="ECO:0000256" key="2">
    <source>
        <dbReference type="SAM" id="MobiDB-lite"/>
    </source>
</evidence>
<sequence length="167" mass="18314">MGSVDGGGSPEEPQQQTGGDPPVLCVTGSIGYVGSWIVRTLLRRGYRVHATARDTVNLKKNAMWDVAYKDACDAHVFLMESPRAESQYLCVAGGHPMAEVARLLAARYPPFKPRERLSRDFDGLCSSVMSSKRLKDLGFRFHYGVADVVADSVAQCVDHGFLEHPET</sequence>
<dbReference type="InterPro" id="IPR036291">
    <property type="entry name" value="NAD(P)-bd_dom_sf"/>
</dbReference>
<evidence type="ECO:0000256" key="1">
    <source>
        <dbReference type="ARBA" id="ARBA00023002"/>
    </source>
</evidence>
<accession>A0A835KNW5</accession>
<organism evidence="4 5">
    <name type="scientific">Digitaria exilis</name>
    <dbReference type="NCBI Taxonomy" id="1010633"/>
    <lineage>
        <taxon>Eukaryota</taxon>
        <taxon>Viridiplantae</taxon>
        <taxon>Streptophyta</taxon>
        <taxon>Embryophyta</taxon>
        <taxon>Tracheophyta</taxon>
        <taxon>Spermatophyta</taxon>
        <taxon>Magnoliopsida</taxon>
        <taxon>Liliopsida</taxon>
        <taxon>Poales</taxon>
        <taxon>Poaceae</taxon>
        <taxon>PACMAD clade</taxon>
        <taxon>Panicoideae</taxon>
        <taxon>Panicodae</taxon>
        <taxon>Paniceae</taxon>
        <taxon>Anthephorinae</taxon>
        <taxon>Digitaria</taxon>
    </lineage>
</organism>
<keyword evidence="1" id="KW-0560">Oxidoreductase</keyword>
<dbReference type="AlphaFoldDB" id="A0A835KNW5"/>
<protein>
    <recommendedName>
        <fullName evidence="3">NAD-dependent epimerase/dehydratase domain-containing protein</fullName>
    </recommendedName>
</protein>
<comment type="caution">
    <text evidence="4">The sequence shown here is derived from an EMBL/GenBank/DDBJ whole genome shotgun (WGS) entry which is preliminary data.</text>
</comment>
<dbReference type="OrthoDB" id="2735536at2759"/>
<gene>
    <name evidence="4" type="ORF">HU200_010145</name>
</gene>
<name>A0A835KNW5_9POAL</name>
<dbReference type="GO" id="GO:0016616">
    <property type="term" value="F:oxidoreductase activity, acting on the CH-OH group of donors, NAD or NADP as acceptor"/>
    <property type="evidence" value="ECO:0007669"/>
    <property type="project" value="TreeGrafter"/>
</dbReference>
<dbReference type="PANTHER" id="PTHR10366">
    <property type="entry name" value="NAD DEPENDENT EPIMERASE/DEHYDRATASE"/>
    <property type="match status" value="1"/>
</dbReference>
<reference evidence="4" key="1">
    <citation type="submission" date="2020-07" db="EMBL/GenBank/DDBJ databases">
        <title>Genome sequence and genetic diversity analysis of an under-domesticated orphan crop, white fonio (Digitaria exilis).</title>
        <authorList>
            <person name="Bennetzen J.L."/>
            <person name="Chen S."/>
            <person name="Ma X."/>
            <person name="Wang X."/>
            <person name="Yssel A.E.J."/>
            <person name="Chaluvadi S.R."/>
            <person name="Johnson M."/>
            <person name="Gangashetty P."/>
            <person name="Hamidou F."/>
            <person name="Sanogo M.D."/>
            <person name="Zwaenepoel A."/>
            <person name="Wallace J."/>
            <person name="Van De Peer Y."/>
            <person name="Van Deynze A."/>
        </authorList>
    </citation>
    <scope>NUCLEOTIDE SEQUENCE</scope>
    <source>
        <tissue evidence="4">Leaves</tissue>
    </source>
</reference>
<dbReference type="EMBL" id="JACEFO010000708">
    <property type="protein sequence ID" value="KAF8760520.1"/>
    <property type="molecule type" value="Genomic_DNA"/>
</dbReference>
<dbReference type="InterPro" id="IPR001509">
    <property type="entry name" value="Epimerase_deHydtase"/>
</dbReference>
<dbReference type="SUPFAM" id="SSF51735">
    <property type="entry name" value="NAD(P)-binding Rossmann-fold domains"/>
    <property type="match status" value="2"/>
</dbReference>